<organism evidence="1 2">
    <name type="scientific">Streblomastix strix</name>
    <dbReference type="NCBI Taxonomy" id="222440"/>
    <lineage>
        <taxon>Eukaryota</taxon>
        <taxon>Metamonada</taxon>
        <taxon>Preaxostyla</taxon>
        <taxon>Oxymonadida</taxon>
        <taxon>Streblomastigidae</taxon>
        <taxon>Streblomastix</taxon>
    </lineage>
</organism>
<dbReference type="OrthoDB" id="7477527at2759"/>
<comment type="caution">
    <text evidence="1">The sequence shown here is derived from an EMBL/GenBank/DDBJ whole genome shotgun (WGS) entry which is preliminary data.</text>
</comment>
<evidence type="ECO:0000313" key="2">
    <source>
        <dbReference type="Proteomes" id="UP000324800"/>
    </source>
</evidence>
<protein>
    <submittedName>
        <fullName evidence="1">Uncharacterized protein</fullName>
    </submittedName>
</protein>
<dbReference type="EMBL" id="SNRW01032469">
    <property type="protein sequence ID" value="KAA6356747.1"/>
    <property type="molecule type" value="Genomic_DNA"/>
</dbReference>
<gene>
    <name evidence="1" type="ORF">EZS28_047725</name>
</gene>
<accession>A0A5J4TF16</accession>
<name>A0A5J4TF16_9EUKA</name>
<dbReference type="AlphaFoldDB" id="A0A5J4TF16"/>
<proteinExistence type="predicted"/>
<sequence>MLQQVLEEWGIQITVDCFATRRNTKHHRYFSIECDALAENWDGMEQPWECETPLLHCPISLIPAVIRKVELEKV</sequence>
<feature type="non-terminal residue" evidence="1">
    <location>
        <position position="74"/>
    </location>
</feature>
<evidence type="ECO:0000313" key="1">
    <source>
        <dbReference type="EMBL" id="KAA6356747.1"/>
    </source>
</evidence>
<dbReference type="Proteomes" id="UP000324800">
    <property type="component" value="Unassembled WGS sequence"/>
</dbReference>
<reference evidence="1 2" key="1">
    <citation type="submission" date="2019-03" db="EMBL/GenBank/DDBJ databases">
        <title>Single cell metagenomics reveals metabolic interactions within the superorganism composed of flagellate Streblomastix strix and complex community of Bacteroidetes bacteria on its surface.</title>
        <authorList>
            <person name="Treitli S.C."/>
            <person name="Kolisko M."/>
            <person name="Husnik F."/>
            <person name="Keeling P."/>
            <person name="Hampl V."/>
        </authorList>
    </citation>
    <scope>NUCLEOTIDE SEQUENCE [LARGE SCALE GENOMIC DNA]</scope>
    <source>
        <strain evidence="1">ST1C</strain>
    </source>
</reference>